<protein>
    <recommendedName>
        <fullName evidence="6">Peptide deformylase</fullName>
        <shortName evidence="6">PDF</shortName>
        <ecNumber evidence="6">3.5.1.88</ecNumber>
    </recommendedName>
    <alternativeName>
        <fullName evidence="6">Polypeptide deformylase</fullName>
    </alternativeName>
</protein>
<dbReference type="Proteomes" id="UP000051634">
    <property type="component" value="Unassembled WGS sequence"/>
</dbReference>
<dbReference type="NCBIfam" id="TIGR00079">
    <property type="entry name" value="pept_deformyl"/>
    <property type="match status" value="1"/>
</dbReference>
<dbReference type="Pfam" id="PF01327">
    <property type="entry name" value="Pep_deformylase"/>
    <property type="match status" value="1"/>
</dbReference>
<dbReference type="GO" id="GO:0042586">
    <property type="term" value="F:peptide deformylase activity"/>
    <property type="evidence" value="ECO:0007669"/>
    <property type="project" value="UniProtKB-UniRule"/>
</dbReference>
<comment type="caution">
    <text evidence="7">The sequence shown here is derived from an EMBL/GenBank/DDBJ whole genome shotgun (WGS) entry which is preliminary data.</text>
</comment>
<evidence type="ECO:0000313" key="8">
    <source>
        <dbReference type="EMBL" id="KRT59690.1"/>
    </source>
</evidence>
<dbReference type="AlphaFoldDB" id="A0A0T5YU23"/>
<dbReference type="SUPFAM" id="SSF56420">
    <property type="entry name" value="Peptide deformylase"/>
    <property type="match status" value="1"/>
</dbReference>
<dbReference type="STRING" id="54398.Ga0074115_1038"/>
<dbReference type="InterPro" id="IPR036821">
    <property type="entry name" value="Peptide_deformylase_sf"/>
</dbReference>
<name>A0A0T5YU23_9GAMM</name>
<dbReference type="GO" id="GO:0006412">
    <property type="term" value="P:translation"/>
    <property type="evidence" value="ECO:0007669"/>
    <property type="project" value="UniProtKB-UniRule"/>
</dbReference>
<dbReference type="PANTHER" id="PTHR10458">
    <property type="entry name" value="PEPTIDE DEFORMYLASE"/>
    <property type="match status" value="1"/>
</dbReference>
<keyword evidence="5 6" id="KW-0408">Iron</keyword>
<feature type="binding site" evidence="6">
    <location>
        <position position="109"/>
    </location>
    <ligand>
        <name>Fe cation</name>
        <dbReference type="ChEBI" id="CHEBI:24875"/>
    </ligand>
</feature>
<dbReference type="CDD" id="cd00487">
    <property type="entry name" value="Pep_deformylase"/>
    <property type="match status" value="1"/>
</dbReference>
<dbReference type="EMBL" id="LMXI01000101">
    <property type="protein sequence ID" value="KRT59690.1"/>
    <property type="molecule type" value="Genomic_DNA"/>
</dbReference>
<dbReference type="PRINTS" id="PR01576">
    <property type="entry name" value="PDEFORMYLASE"/>
</dbReference>
<dbReference type="NCBIfam" id="NF001159">
    <property type="entry name" value="PRK00150.1-3"/>
    <property type="match status" value="1"/>
</dbReference>
<keyword evidence="3 6" id="KW-0378">Hydrolase</keyword>
<feature type="active site" evidence="6">
    <location>
        <position position="152"/>
    </location>
</feature>
<evidence type="ECO:0000256" key="4">
    <source>
        <dbReference type="ARBA" id="ARBA00022917"/>
    </source>
</evidence>
<dbReference type="GO" id="GO:0046872">
    <property type="term" value="F:metal ion binding"/>
    <property type="evidence" value="ECO:0007669"/>
    <property type="project" value="UniProtKB-KW"/>
</dbReference>
<evidence type="ECO:0000256" key="1">
    <source>
        <dbReference type="ARBA" id="ARBA00010759"/>
    </source>
</evidence>
<evidence type="ECO:0000313" key="9">
    <source>
        <dbReference type="Proteomes" id="UP000051276"/>
    </source>
</evidence>
<feature type="binding site" evidence="6">
    <location>
        <position position="155"/>
    </location>
    <ligand>
        <name>Fe cation</name>
        <dbReference type="ChEBI" id="CHEBI:24875"/>
    </ligand>
</feature>
<evidence type="ECO:0000256" key="2">
    <source>
        <dbReference type="ARBA" id="ARBA00022723"/>
    </source>
</evidence>
<keyword evidence="10" id="KW-1185">Reference proteome</keyword>
<proteinExistence type="inferred from homology"/>
<evidence type="ECO:0000313" key="7">
    <source>
        <dbReference type="EMBL" id="KRT54111.1"/>
    </source>
</evidence>
<dbReference type="PANTHER" id="PTHR10458:SF21">
    <property type="entry name" value="PEPTIDE DEFORMYLASE"/>
    <property type="match status" value="1"/>
</dbReference>
<dbReference type="FunFam" id="3.90.45.10:FF:000001">
    <property type="entry name" value="Peptide deformylase"/>
    <property type="match status" value="1"/>
</dbReference>
<evidence type="ECO:0000256" key="3">
    <source>
        <dbReference type="ARBA" id="ARBA00022801"/>
    </source>
</evidence>
<dbReference type="EC" id="3.5.1.88" evidence="6"/>
<feature type="binding site" evidence="6">
    <location>
        <position position="151"/>
    </location>
    <ligand>
        <name>Fe cation</name>
        <dbReference type="ChEBI" id="CHEBI:24875"/>
    </ligand>
</feature>
<dbReference type="Gene3D" id="3.90.45.10">
    <property type="entry name" value="Peptide deformylase"/>
    <property type="match status" value="1"/>
</dbReference>
<dbReference type="PATRIC" id="fig|54398.3.peg.611"/>
<sequence>MTARKSERLQGLTTLEQSMAILDILHFPDSRLRNKAKPVSQVDDAIRKLVDDMFETMYEAPGIGLAATQVNVAKQIIVIDLSEEKNQPLCLINPEILSKEGEEKMDEGCLSVPGIYESVKRAARISVRALDRDGAPFDLETEGLLAVCIQHEIDHLNGKLFVDYLSSLKRQRIRKRLEKESRLRSTDDGDHKVI</sequence>
<gene>
    <name evidence="6" type="primary">def</name>
    <name evidence="7" type="ORF">Ga0074115_1038</name>
    <name evidence="8" type="ORF">Ga0076813_15933</name>
</gene>
<evidence type="ECO:0000256" key="6">
    <source>
        <dbReference type="HAMAP-Rule" id="MF_00163"/>
    </source>
</evidence>
<dbReference type="InterPro" id="IPR023635">
    <property type="entry name" value="Peptide_deformylase"/>
</dbReference>
<keyword evidence="2 6" id="KW-0479">Metal-binding</keyword>
<evidence type="ECO:0000256" key="5">
    <source>
        <dbReference type="ARBA" id="ARBA00023004"/>
    </source>
</evidence>
<comment type="catalytic activity">
    <reaction evidence="6">
        <text>N-terminal N-formyl-L-methionyl-[peptide] + H2O = N-terminal L-methionyl-[peptide] + formate</text>
        <dbReference type="Rhea" id="RHEA:24420"/>
        <dbReference type="Rhea" id="RHEA-COMP:10639"/>
        <dbReference type="Rhea" id="RHEA-COMP:10640"/>
        <dbReference type="ChEBI" id="CHEBI:15377"/>
        <dbReference type="ChEBI" id="CHEBI:15740"/>
        <dbReference type="ChEBI" id="CHEBI:49298"/>
        <dbReference type="ChEBI" id="CHEBI:64731"/>
        <dbReference type="EC" id="3.5.1.88"/>
    </reaction>
</comment>
<comment type="similarity">
    <text evidence="1 6">Belongs to the polypeptide deformylase family.</text>
</comment>
<evidence type="ECO:0000313" key="10">
    <source>
        <dbReference type="Proteomes" id="UP000051634"/>
    </source>
</evidence>
<comment type="cofactor">
    <cofactor evidence="6">
        <name>Fe(2+)</name>
        <dbReference type="ChEBI" id="CHEBI:29033"/>
    </cofactor>
    <text evidence="6">Binds 1 Fe(2+) ion.</text>
</comment>
<dbReference type="Proteomes" id="UP000051276">
    <property type="component" value="Unassembled WGS sequence"/>
</dbReference>
<reference evidence="9 10" key="1">
    <citation type="submission" date="2015-11" db="EMBL/GenBank/DDBJ databases">
        <title>The genome of Candidatus Endoriftia persephone in Ridgeia piscesae and population structure of the North Eastern Pacific vestimentiferan symbionts.</title>
        <authorList>
            <person name="Perez M."/>
            <person name="Juniper K.S."/>
        </authorList>
    </citation>
    <scope>NUCLEOTIDE SEQUENCE [LARGE SCALE GENOMIC DNA]</scope>
    <source>
        <strain evidence="8">Ind10</strain>
        <strain evidence="7">Ind11</strain>
    </source>
</reference>
<dbReference type="EMBL" id="LDXT01000093">
    <property type="protein sequence ID" value="KRT54111.1"/>
    <property type="molecule type" value="Genomic_DNA"/>
</dbReference>
<organism evidence="7 10">
    <name type="scientific">endosymbiont of Ridgeia piscesae</name>
    <dbReference type="NCBI Taxonomy" id="54398"/>
    <lineage>
        <taxon>Bacteria</taxon>
        <taxon>Pseudomonadati</taxon>
        <taxon>Pseudomonadota</taxon>
        <taxon>Gammaproteobacteria</taxon>
        <taxon>sulfur-oxidizing symbionts</taxon>
    </lineage>
</organism>
<dbReference type="HAMAP" id="MF_00163">
    <property type="entry name" value="Pep_deformylase"/>
    <property type="match status" value="1"/>
</dbReference>
<dbReference type="PIRSF" id="PIRSF004749">
    <property type="entry name" value="Pep_def"/>
    <property type="match status" value="1"/>
</dbReference>
<keyword evidence="4 6" id="KW-0648">Protein biosynthesis</keyword>
<accession>A0A0T5YU23</accession>
<comment type="function">
    <text evidence="6">Removes the formyl group from the N-terminal Met of newly synthesized proteins. Requires at least a dipeptide for an efficient rate of reaction. N-terminal L-methionine is a prerequisite for activity but the enzyme has broad specificity at other positions.</text>
</comment>